<reference evidence="1 2" key="1">
    <citation type="submission" date="2012-10" db="EMBL/GenBank/DDBJ databases">
        <authorList>
            <person name="Zafar N."/>
            <person name="Inman J."/>
            <person name="Hall N."/>
            <person name="Lorenzi H."/>
            <person name="Caler E."/>
        </authorList>
    </citation>
    <scope>NUCLEOTIDE SEQUENCE [LARGE SCALE GENOMIC DNA]</scope>
    <source>
        <strain evidence="1 2">IP1</strain>
    </source>
</reference>
<gene>
    <name evidence="1" type="ORF">EIN_275180</name>
</gene>
<keyword evidence="2" id="KW-1185">Reference proteome</keyword>
<dbReference type="GeneID" id="14886870"/>
<sequence>MVDFLEGEHCWCLFKTPAGELPWPSIVKRIVDQRTVILEILGTNKHLKVKTDWVQHGYKMSTRSVMSIGSKYTLDSEKFGALYDGVQQFLKEEKFTDTPLTPELEDFWIQQTLSMI</sequence>
<organism evidence="1 2">
    <name type="scientific">Entamoeba invadens IP1</name>
    <dbReference type="NCBI Taxonomy" id="370355"/>
    <lineage>
        <taxon>Eukaryota</taxon>
        <taxon>Amoebozoa</taxon>
        <taxon>Evosea</taxon>
        <taxon>Archamoebae</taxon>
        <taxon>Mastigamoebida</taxon>
        <taxon>Entamoebidae</taxon>
        <taxon>Entamoeba</taxon>
    </lineage>
</organism>
<evidence type="ECO:0000313" key="2">
    <source>
        <dbReference type="Proteomes" id="UP000014680"/>
    </source>
</evidence>
<accession>A0A0A1U7H3</accession>
<dbReference type="RefSeq" id="XP_004254702.1">
    <property type="nucleotide sequence ID" value="XM_004254654.1"/>
</dbReference>
<dbReference type="OrthoDB" id="24705at2759"/>
<dbReference type="EMBL" id="KB206783">
    <property type="protein sequence ID" value="ELP87931.1"/>
    <property type="molecule type" value="Genomic_DNA"/>
</dbReference>
<name>A0A0A1U7H3_ENTIV</name>
<dbReference type="VEuPathDB" id="AmoebaDB:EIN_275180"/>
<dbReference type="OMA" id="ELEDFWI"/>
<protein>
    <submittedName>
        <fullName evidence="1">Uncharacterized protein</fullName>
    </submittedName>
</protein>
<dbReference type="AlphaFoldDB" id="A0A0A1U7H3"/>
<evidence type="ECO:0000313" key="1">
    <source>
        <dbReference type="EMBL" id="ELP87931.1"/>
    </source>
</evidence>
<dbReference type="KEGG" id="eiv:EIN_275180"/>
<proteinExistence type="predicted"/>
<dbReference type="Proteomes" id="UP000014680">
    <property type="component" value="Unassembled WGS sequence"/>
</dbReference>